<dbReference type="PRINTS" id="PR00778">
    <property type="entry name" value="HTHARSR"/>
</dbReference>
<dbReference type="Pfam" id="PF01022">
    <property type="entry name" value="HTH_5"/>
    <property type="match status" value="1"/>
</dbReference>
<dbReference type="Proteomes" id="UP001500218">
    <property type="component" value="Unassembled WGS sequence"/>
</dbReference>
<reference evidence="2 3" key="1">
    <citation type="journal article" date="2019" name="Int. J. Syst. Evol. Microbiol.">
        <title>The Global Catalogue of Microorganisms (GCM) 10K type strain sequencing project: providing services to taxonomists for standard genome sequencing and annotation.</title>
        <authorList>
            <consortium name="The Broad Institute Genomics Platform"/>
            <consortium name="The Broad Institute Genome Sequencing Center for Infectious Disease"/>
            <person name="Wu L."/>
            <person name="Ma J."/>
        </authorList>
    </citation>
    <scope>NUCLEOTIDE SEQUENCE [LARGE SCALE GENOMIC DNA]</scope>
    <source>
        <strain evidence="2 3">JCM 13250</strain>
    </source>
</reference>
<sequence length="71" mass="7801">MTLLNVTDTGATQANVSNHLRVLRRAGMIVLEPRGRYTYYRLVPETLEGAARQLTDLAARARATAATSRPC</sequence>
<dbReference type="CDD" id="cd00090">
    <property type="entry name" value="HTH_ARSR"/>
    <property type="match status" value="1"/>
</dbReference>
<evidence type="ECO:0000259" key="1">
    <source>
        <dbReference type="PROSITE" id="PS50987"/>
    </source>
</evidence>
<dbReference type="SUPFAM" id="SSF46785">
    <property type="entry name" value="Winged helix' DNA-binding domain"/>
    <property type="match status" value="1"/>
</dbReference>
<proteinExistence type="predicted"/>
<dbReference type="InterPro" id="IPR011991">
    <property type="entry name" value="ArsR-like_HTH"/>
</dbReference>
<accession>A0ABN2LB56</accession>
<dbReference type="InterPro" id="IPR001845">
    <property type="entry name" value="HTH_ArsR_DNA-bd_dom"/>
</dbReference>
<keyword evidence="3" id="KW-1185">Reference proteome</keyword>
<dbReference type="Gene3D" id="1.10.10.10">
    <property type="entry name" value="Winged helix-like DNA-binding domain superfamily/Winged helix DNA-binding domain"/>
    <property type="match status" value="1"/>
</dbReference>
<dbReference type="InterPro" id="IPR036390">
    <property type="entry name" value="WH_DNA-bd_sf"/>
</dbReference>
<gene>
    <name evidence="2" type="ORF">GCM10009682_00470</name>
</gene>
<comment type="caution">
    <text evidence="2">The sequence shown here is derived from an EMBL/GenBank/DDBJ whole genome shotgun (WGS) entry which is preliminary data.</text>
</comment>
<evidence type="ECO:0000313" key="2">
    <source>
        <dbReference type="EMBL" id="GAA1782125.1"/>
    </source>
</evidence>
<evidence type="ECO:0000313" key="3">
    <source>
        <dbReference type="Proteomes" id="UP001500218"/>
    </source>
</evidence>
<dbReference type="EMBL" id="BAAALT010000001">
    <property type="protein sequence ID" value="GAA1782125.1"/>
    <property type="molecule type" value="Genomic_DNA"/>
</dbReference>
<name>A0ABN2LB56_9ACTN</name>
<feature type="domain" description="HTH arsR-type" evidence="1">
    <location>
        <begin position="1"/>
        <end position="62"/>
    </location>
</feature>
<dbReference type="PROSITE" id="PS50987">
    <property type="entry name" value="HTH_ARSR_2"/>
    <property type="match status" value="1"/>
</dbReference>
<organism evidence="2 3">
    <name type="scientific">Luedemannella flava</name>
    <dbReference type="NCBI Taxonomy" id="349316"/>
    <lineage>
        <taxon>Bacteria</taxon>
        <taxon>Bacillati</taxon>
        <taxon>Actinomycetota</taxon>
        <taxon>Actinomycetes</taxon>
        <taxon>Micromonosporales</taxon>
        <taxon>Micromonosporaceae</taxon>
        <taxon>Luedemannella</taxon>
    </lineage>
</organism>
<protein>
    <recommendedName>
        <fullName evidence="1">HTH arsR-type domain-containing protein</fullName>
    </recommendedName>
</protein>
<dbReference type="InterPro" id="IPR036388">
    <property type="entry name" value="WH-like_DNA-bd_sf"/>
</dbReference>